<reference evidence="2" key="2">
    <citation type="submission" date="2018-03" db="EMBL/GenBank/DDBJ databases">
        <authorList>
            <person name="Keele B.F."/>
        </authorList>
    </citation>
    <scope>NUCLEOTIDE SEQUENCE</scope>
    <source>
        <strain evidence="2">SNUC 4337</strain>
    </source>
</reference>
<dbReference type="Pfam" id="PF06133">
    <property type="entry name" value="Com_YlbF"/>
    <property type="match status" value="1"/>
</dbReference>
<dbReference type="KEGG" id="snl:BJD96_08170"/>
<dbReference type="AlphaFoldDB" id="A0A291JK78"/>
<dbReference type="Gene3D" id="1.20.1500.10">
    <property type="entry name" value="YheA/YmcA-like"/>
    <property type="match status" value="1"/>
</dbReference>
<dbReference type="SUPFAM" id="SSF158622">
    <property type="entry name" value="YheA/YmcA-like"/>
    <property type="match status" value="1"/>
</dbReference>
<dbReference type="EMBL" id="JAFNLT010000001">
    <property type="protein sequence ID" value="MBO1225763.1"/>
    <property type="molecule type" value="Genomic_DNA"/>
</dbReference>
<evidence type="ECO:0000313" key="1">
    <source>
        <dbReference type="EMBL" id="MBO1225763.1"/>
    </source>
</evidence>
<organism evidence="2 4">
    <name type="scientific">Staphylococcus nepalensis</name>
    <dbReference type="NCBI Taxonomy" id="214473"/>
    <lineage>
        <taxon>Bacteria</taxon>
        <taxon>Bacillati</taxon>
        <taxon>Bacillota</taxon>
        <taxon>Bacilli</taxon>
        <taxon>Bacillales</taxon>
        <taxon>Staphylococcaceae</taxon>
        <taxon>Staphylococcus</taxon>
    </lineage>
</organism>
<proteinExistence type="predicted"/>
<gene>
    <name evidence="3" type="primary">ymcA</name>
    <name evidence="2" type="ORF">BUZ61_06960</name>
    <name evidence="1" type="ORF">J3T88_00315</name>
    <name evidence="3" type="ORF">NCTC13834_01643</name>
</gene>
<dbReference type="Proteomes" id="UP000240400">
    <property type="component" value="Unassembled WGS sequence"/>
</dbReference>
<evidence type="ECO:0000313" key="4">
    <source>
        <dbReference type="Proteomes" id="UP000240400"/>
    </source>
</evidence>
<dbReference type="InterPro" id="IPR023378">
    <property type="entry name" value="YheA/YmcA-like_dom_sf"/>
</dbReference>
<dbReference type="PANTHER" id="PTHR38448:SF1">
    <property type="entry name" value="YLBF FAMILY REGULATOR"/>
    <property type="match status" value="1"/>
</dbReference>
<dbReference type="InterPro" id="IPR010368">
    <property type="entry name" value="Com_YlbF"/>
</dbReference>
<evidence type="ECO:0000313" key="3">
    <source>
        <dbReference type="EMBL" id="SUM55280.1"/>
    </source>
</evidence>
<dbReference type="InterPro" id="IPR016783">
    <property type="entry name" value="Biofilm_formation_YmcA"/>
</dbReference>
<dbReference type="OrthoDB" id="2167788at2"/>
<protein>
    <submittedName>
        <fullName evidence="3">Membrane protein</fullName>
    </submittedName>
    <submittedName>
        <fullName evidence="1">RicAFT regulatory complex protein RicA family protein</fullName>
    </submittedName>
</protein>
<dbReference type="RefSeq" id="WP_096823876.1">
    <property type="nucleotide sequence ID" value="NZ_BMCF01000004.1"/>
</dbReference>
<reference evidence="2 4" key="1">
    <citation type="journal article" date="2016" name="Front. Microbiol.">
        <title>Comprehensive Phylogenetic Analysis of Bovine Non-aureus Staphylococci Species Based on Whole-Genome Sequencing.</title>
        <authorList>
            <person name="Naushad S."/>
            <person name="Barkema H.W."/>
            <person name="Luby C."/>
            <person name="Condas L.A."/>
            <person name="Nobrega D.B."/>
            <person name="Carson D.A."/>
            <person name="De Buck J."/>
        </authorList>
    </citation>
    <scope>NUCLEOTIDE SEQUENCE [LARGE SCALE GENOMIC DNA]</scope>
    <source>
        <strain evidence="2 4">SNUC 4337</strain>
    </source>
</reference>
<name>A0A291JK78_9STAP</name>
<dbReference type="EMBL" id="UHDS01000001">
    <property type="protein sequence ID" value="SUM55280.1"/>
    <property type="molecule type" value="Genomic_DNA"/>
</dbReference>
<reference evidence="3 5" key="3">
    <citation type="submission" date="2018-06" db="EMBL/GenBank/DDBJ databases">
        <authorList>
            <consortium name="Pathogen Informatics"/>
            <person name="Doyle S."/>
        </authorList>
    </citation>
    <scope>NUCLEOTIDE SEQUENCE [LARGE SCALE GENOMIC DNA]</scope>
    <source>
        <strain evidence="3 5">NCTC13834</strain>
    </source>
</reference>
<dbReference type="InterPro" id="IPR052767">
    <property type="entry name" value="Bact_com_dev_regulator"/>
</dbReference>
<reference evidence="1 6" key="4">
    <citation type="submission" date="2021-03" db="EMBL/GenBank/DDBJ databases">
        <title>Staphylococci and Mammaliicocci in bats.</title>
        <authorList>
            <person name="Fountain K."/>
        </authorList>
    </citation>
    <scope>NUCLEOTIDE SEQUENCE [LARGE SCALE GENOMIC DNA]</scope>
    <source>
        <strain evidence="1 6">18_1_E_SW</strain>
    </source>
</reference>
<evidence type="ECO:0000313" key="5">
    <source>
        <dbReference type="Proteomes" id="UP000254412"/>
    </source>
</evidence>
<sequence length="119" mass="14003">MYEKDEILAEAELLSQRIKSLDTVKDYQAIEQQIHHNKNIETRMKDLKRTQKQSVNLQNYGKHEALRQSEGKIEDIEQDINVIPIVEEFRESQSEANELLQMMISTMSNRLNQNQQGED</sequence>
<evidence type="ECO:0000313" key="2">
    <source>
        <dbReference type="EMBL" id="PTK59091.1"/>
    </source>
</evidence>
<dbReference type="PIRSF" id="PIRSF021287">
    <property type="entry name" value="Biofilm_formation_YmcA"/>
    <property type="match status" value="1"/>
</dbReference>
<keyword evidence="6" id="KW-1185">Reference proteome</keyword>
<dbReference type="PANTHER" id="PTHR38448">
    <property type="entry name" value="REGULATORY PROTEIN YLBF-RELATED"/>
    <property type="match status" value="1"/>
</dbReference>
<dbReference type="Proteomes" id="UP000254412">
    <property type="component" value="Unassembled WGS sequence"/>
</dbReference>
<accession>A0A291JK78</accession>
<dbReference type="EMBL" id="PZHR01000029">
    <property type="protein sequence ID" value="PTK59091.1"/>
    <property type="molecule type" value="Genomic_DNA"/>
</dbReference>
<evidence type="ECO:0000313" key="6">
    <source>
        <dbReference type="Proteomes" id="UP000664081"/>
    </source>
</evidence>
<dbReference type="Proteomes" id="UP000664081">
    <property type="component" value="Unassembled WGS sequence"/>
</dbReference>